<name>C5S1B5_9PAST</name>
<dbReference type="RefSeq" id="WP_005823552.1">
    <property type="nucleotide sequence ID" value="NZ_ACQL01000085.1"/>
</dbReference>
<evidence type="ECO:0000313" key="3">
    <source>
        <dbReference type="Proteomes" id="UP000005532"/>
    </source>
</evidence>
<feature type="transmembrane region" description="Helical" evidence="1">
    <location>
        <begin position="341"/>
        <end position="361"/>
    </location>
</feature>
<feature type="transmembrane region" description="Helical" evidence="1">
    <location>
        <begin position="291"/>
        <end position="309"/>
    </location>
</feature>
<evidence type="ECO:0000313" key="2">
    <source>
        <dbReference type="EMBL" id="EER47346.1"/>
    </source>
</evidence>
<dbReference type="eggNOG" id="ENOG5033A5I">
    <property type="taxonomic scope" value="Bacteria"/>
</dbReference>
<feature type="transmembrane region" description="Helical" evidence="1">
    <location>
        <begin position="315"/>
        <end position="334"/>
    </location>
</feature>
<proteinExistence type="predicted"/>
<evidence type="ECO:0000256" key="1">
    <source>
        <dbReference type="SAM" id="Phobius"/>
    </source>
</evidence>
<dbReference type="InterPro" id="IPR049458">
    <property type="entry name" value="EpsG-like"/>
</dbReference>
<keyword evidence="1" id="KW-0472">Membrane</keyword>
<organism evidence="2 3">
    <name type="scientific">Actinobacillus minor NM305</name>
    <dbReference type="NCBI Taxonomy" id="637911"/>
    <lineage>
        <taxon>Bacteria</taxon>
        <taxon>Pseudomonadati</taxon>
        <taxon>Pseudomonadota</taxon>
        <taxon>Gammaproteobacteria</taxon>
        <taxon>Pasteurellales</taxon>
        <taxon>Pasteurellaceae</taxon>
        <taxon>Actinobacillus</taxon>
    </lineage>
</organism>
<sequence length="376" mass="44358">MFPYIITFLLSTLLLFFSDRVKVNQRNYIVILALILPAVLAAFRANNIGTDVEVYLNPIINAALETSSFDEYLNFEWFGEWRPVLVSEFEIGFTTLVYFIANSFGVTWTKFILQLLIIFPIYIAIKKYNKYPAWLGMLVFYLMMYNSTLNMIRQSIAISFILLAIVYFLENKKKYFIISFLIAVLFHKTAFILLVIVALYYWIRLKSLHHKTIIYSELYKVFIVILLAVCGLFSINLIAKLLSLIGYDSYLNYLEGKFYFLPNQLAYHAPIFLLICYNWKKWNSYEYNARFFLALFVLMLVCLQLRSINMYLGRVASFFGCFSVLIYPSLCYTSRSQTKRFLMISYLIIYLGIYWYQYYVINGIDATIPYLMLLEE</sequence>
<keyword evidence="1" id="KW-0812">Transmembrane</keyword>
<feature type="transmembrane region" description="Helical" evidence="1">
    <location>
        <begin position="259"/>
        <end position="279"/>
    </location>
</feature>
<feature type="transmembrane region" description="Helical" evidence="1">
    <location>
        <begin position="221"/>
        <end position="239"/>
    </location>
</feature>
<reference evidence="2 3" key="1">
    <citation type="journal article" date="2010" name="Vet. Microbiol.">
        <title>Production of haemolysins by strains of the Actinobacillus minor/porcitonsillarum complex.</title>
        <authorList>
            <person name="Arya G."/>
            <person name="Niven D.F."/>
        </authorList>
    </citation>
    <scope>NUCLEOTIDE SEQUENCE [LARGE SCALE GENOMIC DNA]</scope>
    <source>
        <strain evidence="2 3">NM305</strain>
    </source>
</reference>
<feature type="transmembrane region" description="Helical" evidence="1">
    <location>
        <begin position="151"/>
        <end position="169"/>
    </location>
</feature>
<feature type="transmembrane region" description="Helical" evidence="1">
    <location>
        <begin position="175"/>
        <end position="201"/>
    </location>
</feature>
<keyword evidence="1" id="KW-1133">Transmembrane helix</keyword>
<evidence type="ECO:0008006" key="4">
    <source>
        <dbReference type="Google" id="ProtNLM"/>
    </source>
</evidence>
<dbReference type="OrthoDB" id="2329888at2"/>
<dbReference type="AlphaFoldDB" id="C5S1B5"/>
<feature type="transmembrane region" description="Helical" evidence="1">
    <location>
        <begin position="28"/>
        <end position="45"/>
    </location>
</feature>
<dbReference type="Pfam" id="PF14897">
    <property type="entry name" value="EpsG"/>
    <property type="match status" value="1"/>
</dbReference>
<dbReference type="EMBL" id="ACQL01000085">
    <property type="protein sequence ID" value="EER47346.1"/>
    <property type="molecule type" value="Genomic_DNA"/>
</dbReference>
<dbReference type="Proteomes" id="UP000005532">
    <property type="component" value="Unassembled WGS sequence"/>
</dbReference>
<comment type="caution">
    <text evidence="2">The sequence shown here is derived from an EMBL/GenBank/DDBJ whole genome shotgun (WGS) entry which is preliminary data.</text>
</comment>
<feature type="transmembrane region" description="Helical" evidence="1">
    <location>
        <begin position="107"/>
        <end position="125"/>
    </location>
</feature>
<accession>C5S1B5</accession>
<gene>
    <name evidence="2" type="ORF">AM305_08464</name>
</gene>
<protein>
    <recommendedName>
        <fullName evidence="4">EpsG family protein</fullName>
    </recommendedName>
</protein>